<feature type="signal peptide" evidence="1">
    <location>
        <begin position="1"/>
        <end position="21"/>
    </location>
</feature>
<comment type="caution">
    <text evidence="2">The sequence shown here is derived from an EMBL/GenBank/DDBJ whole genome shotgun (WGS) entry which is preliminary data.</text>
</comment>
<protein>
    <submittedName>
        <fullName evidence="2">Uncharacterized protein</fullName>
    </submittedName>
</protein>
<evidence type="ECO:0000313" key="2">
    <source>
        <dbReference type="EMBL" id="KAK7459569.1"/>
    </source>
</evidence>
<gene>
    <name evidence="2" type="ORF">VKT23_009551</name>
</gene>
<accession>A0ABR1JGT0</accession>
<evidence type="ECO:0000256" key="1">
    <source>
        <dbReference type="SAM" id="SignalP"/>
    </source>
</evidence>
<name>A0ABR1JGT0_9AGAR</name>
<dbReference type="Proteomes" id="UP001498398">
    <property type="component" value="Unassembled WGS sequence"/>
</dbReference>
<keyword evidence="3" id="KW-1185">Reference proteome</keyword>
<proteinExistence type="predicted"/>
<reference evidence="2 3" key="1">
    <citation type="submission" date="2024-01" db="EMBL/GenBank/DDBJ databases">
        <title>A draft genome for the cacao thread blight pathogen Marasmiellus scandens.</title>
        <authorList>
            <person name="Baruah I.K."/>
            <person name="Leung J."/>
            <person name="Bukari Y."/>
            <person name="Amoako-Attah I."/>
            <person name="Meinhardt L.W."/>
            <person name="Bailey B.A."/>
            <person name="Cohen S.P."/>
        </authorList>
    </citation>
    <scope>NUCLEOTIDE SEQUENCE [LARGE SCALE GENOMIC DNA]</scope>
    <source>
        <strain evidence="2 3">GH-19</strain>
    </source>
</reference>
<organism evidence="2 3">
    <name type="scientific">Marasmiellus scandens</name>
    <dbReference type="NCBI Taxonomy" id="2682957"/>
    <lineage>
        <taxon>Eukaryota</taxon>
        <taxon>Fungi</taxon>
        <taxon>Dikarya</taxon>
        <taxon>Basidiomycota</taxon>
        <taxon>Agaricomycotina</taxon>
        <taxon>Agaricomycetes</taxon>
        <taxon>Agaricomycetidae</taxon>
        <taxon>Agaricales</taxon>
        <taxon>Marasmiineae</taxon>
        <taxon>Omphalotaceae</taxon>
        <taxon>Marasmiellus</taxon>
    </lineage>
</organism>
<feature type="chain" id="PRO_5045715309" evidence="1">
    <location>
        <begin position="22"/>
        <end position="347"/>
    </location>
</feature>
<sequence>MFSKILATVSLALALSGHVNGHALMTPALGVSGQGARSDVQLLQLAPVTGPSCGRMDVASNIDTSTPAVAGPDGSFTVTATNFNRRLDGSRQVTADVDPTGTGNNFNAKATVTQNGEKAPKELGSEQITAQLPAGMQCTGGASGNMCLVSFRSASGFGNCVVVQQSGAAGAAAAGNTATGAAAGTGAASTGTGVDTTGAAGTAATGAAAGTAATGTGVDTTGASTGTGVDATGASAGTGVDTTGASTGTGVDATGASAGTGVGATGASTGVGAAGNTATGASTGSAAGTAVGSTAGTAAAGSALQPAQAGTRAARALLAELMARDDNELDVEIAGIEKRALIDWIWA</sequence>
<evidence type="ECO:0000313" key="3">
    <source>
        <dbReference type="Proteomes" id="UP001498398"/>
    </source>
</evidence>
<keyword evidence="1" id="KW-0732">Signal</keyword>
<dbReference type="EMBL" id="JBANRG010000016">
    <property type="protein sequence ID" value="KAK7459569.1"/>
    <property type="molecule type" value="Genomic_DNA"/>
</dbReference>